<dbReference type="RefSeq" id="WP_183510126.1">
    <property type="nucleotide sequence ID" value="NZ_BAABGK010000036.1"/>
</dbReference>
<dbReference type="Proteomes" id="UP000523000">
    <property type="component" value="Unassembled WGS sequence"/>
</dbReference>
<accession>A0A839QFX4</accession>
<name>A0A839QFX4_9MICC</name>
<proteinExistence type="predicted"/>
<organism evidence="1 2">
    <name type="scientific">Paeniglutamicibacter cryotolerans</name>
    <dbReference type="NCBI Taxonomy" id="670079"/>
    <lineage>
        <taxon>Bacteria</taxon>
        <taxon>Bacillati</taxon>
        <taxon>Actinomycetota</taxon>
        <taxon>Actinomycetes</taxon>
        <taxon>Micrococcales</taxon>
        <taxon>Micrococcaceae</taxon>
        <taxon>Paeniglutamicibacter</taxon>
    </lineage>
</organism>
<gene>
    <name evidence="1" type="ORF">E9229_000981</name>
</gene>
<dbReference type="EMBL" id="JACHVS010000001">
    <property type="protein sequence ID" value="MBB2994790.1"/>
    <property type="molecule type" value="Genomic_DNA"/>
</dbReference>
<dbReference type="SUPFAM" id="SSF53300">
    <property type="entry name" value="vWA-like"/>
    <property type="match status" value="1"/>
</dbReference>
<keyword evidence="2" id="KW-1185">Reference proteome</keyword>
<evidence type="ECO:0000313" key="2">
    <source>
        <dbReference type="Proteomes" id="UP000523000"/>
    </source>
</evidence>
<protein>
    <recommendedName>
        <fullName evidence="3">VWA domain-containing protein</fullName>
    </recommendedName>
</protein>
<dbReference type="AlphaFoldDB" id="A0A839QFX4"/>
<sequence length="217" mass="23422">MSSNDSSLFVFLLDRSGSMNDIKNDVEGAFRALIDEQKAVPGSATVSLHQFDDTYEDVFVGLPIEQVKPLVIRPRGTTALLDAIGRTVTATRERIAAMPAGQRPGTVHLNIMTDGLENASKEYTRPAIKALLEAQEKVDKWLIAYLGTNQDAVEVGTSLGISPERSLTYTSATVRSAMSSYSELTTKARKARRDGASPDAVIAGASFTDLQREEAGN</sequence>
<evidence type="ECO:0000313" key="1">
    <source>
        <dbReference type="EMBL" id="MBB2994790.1"/>
    </source>
</evidence>
<reference evidence="1 2" key="1">
    <citation type="submission" date="2020-08" db="EMBL/GenBank/DDBJ databases">
        <title>Sequencing the genomes of 1000 actinobacteria strains.</title>
        <authorList>
            <person name="Klenk H.-P."/>
        </authorList>
    </citation>
    <scope>NUCLEOTIDE SEQUENCE [LARGE SCALE GENOMIC DNA]</scope>
    <source>
        <strain evidence="1 2">DSM 22826</strain>
    </source>
</reference>
<comment type="caution">
    <text evidence="1">The sequence shown here is derived from an EMBL/GenBank/DDBJ whole genome shotgun (WGS) entry which is preliminary data.</text>
</comment>
<dbReference type="Gene3D" id="3.40.50.410">
    <property type="entry name" value="von Willebrand factor, type A domain"/>
    <property type="match status" value="1"/>
</dbReference>
<evidence type="ECO:0008006" key="3">
    <source>
        <dbReference type="Google" id="ProtNLM"/>
    </source>
</evidence>
<dbReference type="InterPro" id="IPR036465">
    <property type="entry name" value="vWFA_dom_sf"/>
</dbReference>